<keyword evidence="6 11" id="KW-0347">Helicase</keyword>
<dbReference type="InterPro" id="IPR011545">
    <property type="entry name" value="DEAD/DEAH_box_helicase_dom"/>
</dbReference>
<dbReference type="InterPro" id="IPR027417">
    <property type="entry name" value="P-loop_NTPase"/>
</dbReference>
<feature type="binding site" evidence="11">
    <location>
        <position position="624"/>
    </location>
    <ligand>
        <name>Zn(2+)</name>
        <dbReference type="ChEBI" id="CHEBI:29105"/>
        <label>2</label>
    </ligand>
</feature>
<evidence type="ECO:0000256" key="1">
    <source>
        <dbReference type="ARBA" id="ARBA00022515"/>
    </source>
</evidence>
<feature type="domain" description="Helicase ATP-binding" evidence="13">
    <location>
        <begin position="336"/>
        <end position="502"/>
    </location>
</feature>
<organism evidence="14 15">
    <name type="scientific">Candidatus Chloroploca mongolica</name>
    <dbReference type="NCBI Taxonomy" id="2528176"/>
    <lineage>
        <taxon>Bacteria</taxon>
        <taxon>Bacillati</taxon>
        <taxon>Chloroflexota</taxon>
        <taxon>Chloroflexia</taxon>
        <taxon>Chloroflexales</taxon>
        <taxon>Chloroflexineae</taxon>
        <taxon>Oscillochloridaceae</taxon>
        <taxon>Candidatus Chloroploca</taxon>
    </lineage>
</organism>
<dbReference type="InterPro" id="IPR005259">
    <property type="entry name" value="PriA"/>
</dbReference>
<keyword evidence="3 11" id="KW-0479">Metal-binding</keyword>
<sequence length="890" mass="97348">MPSLIADVALRARLGLDKSPVLTYLVPPALQALIAPGRLVWVPLRRRRVQGVVLRVAPAGGEATGLRELDALGDPEGYLTPVGLELAQWVATTYRAPLYDALSLLLPPGVSQEAELTWRATPAGMLVDLGSLPEGERSVLYYLRLHGEQRERDLRAALRGADSELRTIYRALYERGLVASGTAQTPPGARPRTVRFAQLAIAPAQLVPTLETLRRAPRQAAVIEWMADQAGFALPSPASPAEATGEHNPPVYPTAGEPPASIADEASPVALPVSAIYAATGTNAALLRMLEQRGLIALEQREVRRDPLAGDYVVPDQPPVLSPDQRTAYEAIVTEIEDPEGSAVFLLHGITGSGKTEIYLRTIARALRLGHQALVLVPEIALTTQLVRRFAARFPGQIAVLHSGLSLGERYDEWRRLRRGEARLAIGSRSAVFAPLPDLGLIVIDEEHELTYKHDAAPRYHARDCALHLATLTKSVVILGSATPAVESYHRATQGTYRLLELRERVSGLGPNAQARSAPLLLPPVRLIDMRHELQQGNRSIFSRVLQQSLIATVERGDQSILFLNRRGAASFVMCRDCGYVVNCGVCSGPMTLHYEDEPPLSPVNERPSHEAAQAAQPASILICHSCGSRGAVPLVCPQCMSTRIRRFGVGTQRVAEAVAELLPAARVLRWDRDTASGKGAHGRMLDLLLRREVDILVGTQMIAKGLDLPFVALVGVVAADTGLHLPDFRSGERAFQLLTQVAGRAGRRTSGAEVVIQTYNPEHYALLAAQEHDYRAFFIQEIAYRREIGYPPFSRLVRFVYASSGEPAARRAAEQLAERLQNLITSQRLENWSLIGPAPAFIQQIRGRWRWHLIVRIPLTVDARALAWLLDTLGPTQGWSIDVDPVHVL</sequence>
<dbReference type="EC" id="5.6.2.4" evidence="11"/>
<evidence type="ECO:0000256" key="5">
    <source>
        <dbReference type="ARBA" id="ARBA00022801"/>
    </source>
</evidence>
<evidence type="ECO:0000259" key="13">
    <source>
        <dbReference type="PROSITE" id="PS51192"/>
    </source>
</evidence>
<feature type="binding site" evidence="11">
    <location>
        <position position="584"/>
    </location>
    <ligand>
        <name>Zn(2+)</name>
        <dbReference type="ChEBI" id="CHEBI:29105"/>
        <label>2</label>
    </ligand>
</feature>
<dbReference type="CDD" id="cd18804">
    <property type="entry name" value="SF2_C_priA"/>
    <property type="match status" value="1"/>
</dbReference>
<dbReference type="NCBIfam" id="TIGR00595">
    <property type="entry name" value="priA"/>
    <property type="match status" value="1"/>
</dbReference>
<gene>
    <name evidence="11 14" type="primary">priA</name>
    <name evidence="14" type="ORF">EYB53_007725</name>
</gene>
<evidence type="ECO:0000256" key="9">
    <source>
        <dbReference type="ARBA" id="ARBA00023125"/>
    </source>
</evidence>
<evidence type="ECO:0000256" key="10">
    <source>
        <dbReference type="ARBA" id="ARBA00023235"/>
    </source>
</evidence>
<feature type="binding site" evidence="11">
    <location>
        <position position="587"/>
    </location>
    <ligand>
        <name>Zn(2+)</name>
        <dbReference type="ChEBI" id="CHEBI:29105"/>
        <label>2</label>
    </ligand>
</feature>
<dbReference type="Pfam" id="PF18074">
    <property type="entry name" value="PriA_C"/>
    <property type="match status" value="1"/>
</dbReference>
<dbReference type="SMART" id="SM00487">
    <property type="entry name" value="DEXDc"/>
    <property type="match status" value="1"/>
</dbReference>
<dbReference type="InterPro" id="IPR042115">
    <property type="entry name" value="PriA_3primeBD_sf"/>
</dbReference>
<evidence type="ECO:0000256" key="2">
    <source>
        <dbReference type="ARBA" id="ARBA00022705"/>
    </source>
</evidence>
<comment type="caution">
    <text evidence="14">The sequence shown here is derived from an EMBL/GenBank/DDBJ whole genome shotgun (WGS) entry which is preliminary data.</text>
</comment>
<dbReference type="PROSITE" id="PS51192">
    <property type="entry name" value="HELICASE_ATP_BIND_1"/>
    <property type="match status" value="1"/>
</dbReference>
<comment type="function">
    <text evidence="11">Initiates the restart of stalled replication forks, which reloads the replicative helicase on sites other than the origin of replication. Recognizes and binds to abandoned replication forks and remodels them to uncover a helicase loading site. Promotes assembly of the primosome at these replication forks.</text>
</comment>
<evidence type="ECO:0000256" key="8">
    <source>
        <dbReference type="ARBA" id="ARBA00022840"/>
    </source>
</evidence>
<keyword evidence="10 11" id="KW-0413">Isomerase</keyword>
<name>A0ABS4D836_9CHLR</name>
<keyword evidence="5 11" id="KW-0378">Hydrolase</keyword>
<dbReference type="InterPro" id="IPR041236">
    <property type="entry name" value="PriA_C"/>
</dbReference>
<dbReference type="Proteomes" id="UP001193081">
    <property type="component" value="Unassembled WGS sequence"/>
</dbReference>
<protein>
    <recommendedName>
        <fullName evidence="11">Replication restart protein PriA</fullName>
    </recommendedName>
    <alternativeName>
        <fullName evidence="11">ATP-dependent DNA helicase PriA</fullName>
        <ecNumber evidence="11">5.6.2.4</ecNumber>
    </alternativeName>
    <alternativeName>
        <fullName evidence="11">DNA 3'-5' helicase PriA</fullName>
    </alternativeName>
</protein>
<reference evidence="14 15" key="1">
    <citation type="submission" date="2021-03" db="EMBL/GenBank/DDBJ databases">
        <authorList>
            <person name="Grouzdev D.S."/>
        </authorList>
    </citation>
    <scope>NUCLEOTIDE SEQUENCE [LARGE SCALE GENOMIC DNA]</scope>
    <source>
        <strain evidence="14 15">M50-1</strain>
    </source>
</reference>
<dbReference type="RefSeq" id="WP_135477634.1">
    <property type="nucleotide sequence ID" value="NZ_SIJK02000010.1"/>
</dbReference>
<keyword evidence="7 11" id="KW-0862">Zinc</keyword>
<feature type="binding site" evidence="11">
    <location>
        <position position="627"/>
    </location>
    <ligand>
        <name>Zn(2+)</name>
        <dbReference type="ChEBI" id="CHEBI:29105"/>
        <label>2</label>
    </ligand>
</feature>
<dbReference type="PANTHER" id="PTHR30580">
    <property type="entry name" value="PRIMOSOMAL PROTEIN N"/>
    <property type="match status" value="1"/>
</dbReference>
<feature type="binding site" evidence="11">
    <location>
        <position position="578"/>
    </location>
    <ligand>
        <name>Zn(2+)</name>
        <dbReference type="ChEBI" id="CHEBI:29105"/>
        <label>1</label>
    </ligand>
</feature>
<dbReference type="InterPro" id="IPR041222">
    <property type="entry name" value="PriA_3primeBD"/>
</dbReference>
<keyword evidence="2 11" id="KW-0235">DNA replication</keyword>
<accession>A0ABS4D836</accession>
<dbReference type="InterPro" id="IPR014001">
    <property type="entry name" value="Helicase_ATP-bd"/>
</dbReference>
<dbReference type="Gene3D" id="3.40.50.300">
    <property type="entry name" value="P-loop containing nucleotide triphosphate hydrolases"/>
    <property type="match status" value="2"/>
</dbReference>
<keyword evidence="1 11" id="KW-0639">Primosome</keyword>
<dbReference type="EMBL" id="SIJK02000010">
    <property type="protein sequence ID" value="MBP1465592.1"/>
    <property type="molecule type" value="Genomic_DNA"/>
</dbReference>
<comment type="catalytic activity">
    <reaction evidence="11">
        <text>Couples ATP hydrolysis with the unwinding of duplex DNA by translocating in the 3'-5' direction.</text>
        <dbReference type="EC" id="5.6.2.4"/>
    </reaction>
</comment>
<evidence type="ECO:0000256" key="3">
    <source>
        <dbReference type="ARBA" id="ARBA00022723"/>
    </source>
</evidence>
<evidence type="ECO:0000256" key="7">
    <source>
        <dbReference type="ARBA" id="ARBA00022833"/>
    </source>
</evidence>
<evidence type="ECO:0000256" key="6">
    <source>
        <dbReference type="ARBA" id="ARBA00022806"/>
    </source>
</evidence>
<proteinExistence type="inferred from homology"/>
<keyword evidence="15" id="KW-1185">Reference proteome</keyword>
<dbReference type="HAMAP" id="MF_00983">
    <property type="entry name" value="PriA"/>
    <property type="match status" value="1"/>
</dbReference>
<comment type="subunit">
    <text evidence="11">Component of the replication restart primosome.</text>
</comment>
<keyword evidence="9 11" id="KW-0238">DNA-binding</keyword>
<evidence type="ECO:0000313" key="14">
    <source>
        <dbReference type="EMBL" id="MBP1465592.1"/>
    </source>
</evidence>
<keyword evidence="4 11" id="KW-0547">Nucleotide-binding</keyword>
<evidence type="ECO:0000313" key="15">
    <source>
        <dbReference type="Proteomes" id="UP001193081"/>
    </source>
</evidence>
<dbReference type="SUPFAM" id="SSF52540">
    <property type="entry name" value="P-loop containing nucleoside triphosphate hydrolases"/>
    <property type="match status" value="2"/>
</dbReference>
<comment type="catalytic activity">
    <reaction evidence="11">
        <text>ATP + H2O = ADP + phosphate + H(+)</text>
        <dbReference type="Rhea" id="RHEA:13065"/>
        <dbReference type="ChEBI" id="CHEBI:15377"/>
        <dbReference type="ChEBI" id="CHEBI:15378"/>
        <dbReference type="ChEBI" id="CHEBI:30616"/>
        <dbReference type="ChEBI" id="CHEBI:43474"/>
        <dbReference type="ChEBI" id="CHEBI:456216"/>
        <dbReference type="EC" id="5.6.2.4"/>
    </reaction>
</comment>
<feature type="binding site" evidence="11">
    <location>
        <position position="640"/>
    </location>
    <ligand>
        <name>Zn(2+)</name>
        <dbReference type="ChEBI" id="CHEBI:29105"/>
        <label>1</label>
    </ligand>
</feature>
<dbReference type="Pfam" id="PF17764">
    <property type="entry name" value="PriA_3primeBD"/>
    <property type="match status" value="1"/>
</dbReference>
<comment type="cofactor">
    <cofactor evidence="11">
        <name>Zn(2+)</name>
        <dbReference type="ChEBI" id="CHEBI:29105"/>
    </cofactor>
    <text evidence="11">Binds 2 zinc ions per subunit.</text>
</comment>
<feature type="binding site" evidence="11">
    <location>
        <position position="575"/>
    </location>
    <ligand>
        <name>Zn(2+)</name>
        <dbReference type="ChEBI" id="CHEBI:29105"/>
        <label>1</label>
    </ligand>
</feature>
<dbReference type="Pfam" id="PF00270">
    <property type="entry name" value="DEAD"/>
    <property type="match status" value="1"/>
</dbReference>
<feature type="binding site" evidence="11">
    <location>
        <position position="637"/>
    </location>
    <ligand>
        <name>Zn(2+)</name>
        <dbReference type="ChEBI" id="CHEBI:29105"/>
        <label>1</label>
    </ligand>
</feature>
<comment type="similarity">
    <text evidence="11">Belongs to the helicase family. PriA subfamily.</text>
</comment>
<feature type="region of interest" description="Disordered" evidence="12">
    <location>
        <begin position="234"/>
        <end position="260"/>
    </location>
</feature>
<evidence type="ECO:0000256" key="4">
    <source>
        <dbReference type="ARBA" id="ARBA00022741"/>
    </source>
</evidence>
<evidence type="ECO:0000256" key="11">
    <source>
        <dbReference type="HAMAP-Rule" id="MF_00983"/>
    </source>
</evidence>
<evidence type="ECO:0000256" key="12">
    <source>
        <dbReference type="SAM" id="MobiDB-lite"/>
    </source>
</evidence>
<dbReference type="CDD" id="cd17929">
    <property type="entry name" value="DEXHc_priA"/>
    <property type="match status" value="1"/>
</dbReference>
<dbReference type="PANTHER" id="PTHR30580:SF0">
    <property type="entry name" value="PRIMOSOMAL PROTEIN N"/>
    <property type="match status" value="1"/>
</dbReference>
<dbReference type="Gene3D" id="3.40.1440.60">
    <property type="entry name" value="PriA, 3(prime) DNA-binding domain"/>
    <property type="match status" value="1"/>
</dbReference>
<keyword evidence="8 11" id="KW-0067">ATP-binding</keyword>